<keyword evidence="2" id="KW-1185">Reference proteome</keyword>
<dbReference type="Proteomes" id="UP000586095">
    <property type="component" value="Unassembled WGS sequence"/>
</dbReference>
<dbReference type="EMBL" id="JACCBD010000001">
    <property type="protein sequence ID" value="NYD26921.1"/>
    <property type="molecule type" value="Genomic_DNA"/>
</dbReference>
<evidence type="ECO:0000313" key="1">
    <source>
        <dbReference type="EMBL" id="NYD26921.1"/>
    </source>
</evidence>
<organism evidence="1 2">
    <name type="scientific">Leucobacter aridicollis</name>
    <dbReference type="NCBI Taxonomy" id="283878"/>
    <lineage>
        <taxon>Bacteria</taxon>
        <taxon>Bacillati</taxon>
        <taxon>Actinomycetota</taxon>
        <taxon>Actinomycetes</taxon>
        <taxon>Micrococcales</taxon>
        <taxon>Microbacteriaceae</taxon>
        <taxon>Leucobacter</taxon>
    </lineage>
</organism>
<protein>
    <submittedName>
        <fullName evidence="1">Uncharacterized protein</fullName>
    </submittedName>
</protein>
<gene>
    <name evidence="1" type="ORF">BJ960_001724</name>
</gene>
<name>A0A852QZX3_9MICO</name>
<sequence length="73" mass="8264">MTNTTPPDSPFDGWIPLAQLARETGLPLPTIRIRAWRALSGKSDDSAFEYLRCAPDEPRSTVLARRRQHPPHQ</sequence>
<evidence type="ECO:0000313" key="2">
    <source>
        <dbReference type="Proteomes" id="UP000586095"/>
    </source>
</evidence>
<accession>A0A852QZX3</accession>
<proteinExistence type="predicted"/>
<comment type="caution">
    <text evidence="1">The sequence shown here is derived from an EMBL/GenBank/DDBJ whole genome shotgun (WGS) entry which is preliminary data.</text>
</comment>
<dbReference type="AlphaFoldDB" id="A0A852QZX3"/>
<dbReference type="RefSeq" id="WP_185986979.1">
    <property type="nucleotide sequence ID" value="NZ_BAAALZ010000001.1"/>
</dbReference>
<reference evidence="1 2" key="1">
    <citation type="submission" date="2020-07" db="EMBL/GenBank/DDBJ databases">
        <title>Sequencing the genomes of 1000 actinobacteria strains.</title>
        <authorList>
            <person name="Klenk H.-P."/>
        </authorList>
    </citation>
    <scope>NUCLEOTIDE SEQUENCE [LARGE SCALE GENOMIC DNA]</scope>
    <source>
        <strain evidence="1 2">DSM 17380</strain>
    </source>
</reference>